<dbReference type="SMART" id="SM00771">
    <property type="entry name" value="ZipA_C"/>
    <property type="match status" value="1"/>
</dbReference>
<evidence type="ECO:0000256" key="4">
    <source>
        <dbReference type="ARBA" id="ARBA00022692"/>
    </source>
</evidence>
<dbReference type="Gene3D" id="3.30.1400.10">
    <property type="entry name" value="ZipA, C-terminal FtsZ-binding domain"/>
    <property type="match status" value="1"/>
</dbReference>
<feature type="region of interest" description="Disordered" evidence="10">
    <location>
        <begin position="117"/>
        <end position="141"/>
    </location>
</feature>
<evidence type="ECO:0000256" key="9">
    <source>
        <dbReference type="RuleBase" id="RU003612"/>
    </source>
</evidence>
<dbReference type="HAMAP" id="MF_00509">
    <property type="entry name" value="ZipA"/>
    <property type="match status" value="1"/>
</dbReference>
<dbReference type="AlphaFoldDB" id="A0A9X3AJN4"/>
<dbReference type="SUPFAM" id="SSF64383">
    <property type="entry name" value="Cell-division protein ZipA, C-terminal domain"/>
    <property type="match status" value="1"/>
</dbReference>
<keyword evidence="7 8" id="KW-0131">Cell cycle</keyword>
<accession>A0A9X3AJN4</accession>
<feature type="compositionally biased region" description="Basic and acidic residues" evidence="10">
    <location>
        <begin position="327"/>
        <end position="336"/>
    </location>
</feature>
<keyword evidence="3 8" id="KW-0132">Cell division</keyword>
<feature type="compositionally biased region" description="Low complexity" evidence="10">
    <location>
        <begin position="187"/>
        <end position="197"/>
    </location>
</feature>
<keyword evidence="13" id="KW-1185">Reference proteome</keyword>
<dbReference type="PANTHER" id="PTHR38685:SF1">
    <property type="entry name" value="CELL DIVISION PROTEIN ZIPA"/>
    <property type="match status" value="1"/>
</dbReference>
<keyword evidence="1 8" id="KW-1003">Cell membrane</keyword>
<evidence type="ECO:0000256" key="1">
    <source>
        <dbReference type="ARBA" id="ARBA00022475"/>
    </source>
</evidence>
<comment type="similarity">
    <text evidence="8 9">Belongs to the ZipA family.</text>
</comment>
<name>A0A9X3AJN4_9GAMM</name>
<sequence>MEWSWRTVLILIGLLAMVAILIDGFRRMRRARAEALRLDVSHDYRFPDDSHNPELPGGARVVNHAAATRNSNDRNSDRQNVEQDDLHSAQHDAQRPQQSSQQHDDDDALLGFRSAQQRTAEQERARHNAQEPVFTELEGNFSTEEEPVIPWEDDLGPARVVKSAVVVKPAAKAPVAESLPDNDDADSSIAARSSTTADDAEDHTVAGSSAEQRTEQRAEQRAEHADMQLGHSQEIHANAAQARSEHRVEDLDIPPSPLIPKARPVNLDEKFPVLLDVEELGDDDIKPQIDAQAADEKTPASSAGNAQDTAGNAEGPAENTDTPSKPELAESDGKQSTHIDDLAEINDPHLEQEVDKLPSDLPLQPVNFAGANAERLASRGIPELVLEIHAIARDPLGFSGKDILFLFNSCDLRFGEKDIFHRFEQADGEGCIQFSVAQSYEPGIFVPAAMAQQHFRGLSFFMSLPGAKNPREAYEAMSEMALVVARKLHADVYDGARSALTPQTMEHDRQQIMDFERRQRLALKKQAK</sequence>
<evidence type="ECO:0000256" key="3">
    <source>
        <dbReference type="ARBA" id="ARBA00022618"/>
    </source>
</evidence>
<proteinExistence type="inferred from homology"/>
<feature type="region of interest" description="Disordered" evidence="10">
    <location>
        <begin position="172"/>
        <end position="228"/>
    </location>
</feature>
<keyword evidence="4 8" id="KW-0812">Transmembrane</keyword>
<dbReference type="PANTHER" id="PTHR38685">
    <property type="entry name" value="CELL DIVISION PROTEIN ZIPA"/>
    <property type="match status" value="1"/>
</dbReference>
<protein>
    <recommendedName>
        <fullName evidence="8 9">Cell division protein ZipA</fullName>
    </recommendedName>
</protein>
<evidence type="ECO:0000313" key="13">
    <source>
        <dbReference type="Proteomes" id="UP001147830"/>
    </source>
</evidence>
<gene>
    <name evidence="8" type="primary">zipA</name>
    <name evidence="12" type="ORF">NYR02_18690</name>
</gene>
<organism evidence="12 13">
    <name type="scientific">Thalassolituus pacificus</name>
    <dbReference type="NCBI Taxonomy" id="2975440"/>
    <lineage>
        <taxon>Bacteria</taxon>
        <taxon>Pseudomonadati</taxon>
        <taxon>Pseudomonadota</taxon>
        <taxon>Gammaproteobacteria</taxon>
        <taxon>Oceanospirillales</taxon>
        <taxon>Oceanospirillaceae</taxon>
        <taxon>Thalassolituus</taxon>
    </lineage>
</organism>
<feature type="compositionally biased region" description="Polar residues" evidence="10">
    <location>
        <begin position="299"/>
        <end position="310"/>
    </location>
</feature>
<feature type="region of interest" description="Disordered" evidence="10">
    <location>
        <begin position="67"/>
        <end position="105"/>
    </location>
</feature>
<dbReference type="GO" id="GO:0032153">
    <property type="term" value="C:cell division site"/>
    <property type="evidence" value="ECO:0007669"/>
    <property type="project" value="UniProtKB-UniRule"/>
</dbReference>
<feature type="domain" description="ZipA C-terminal FtsZ-binding" evidence="11">
    <location>
        <begin position="382"/>
        <end position="512"/>
    </location>
</feature>
<dbReference type="Pfam" id="PF04354">
    <property type="entry name" value="ZipA_C"/>
    <property type="match status" value="1"/>
</dbReference>
<feature type="compositionally biased region" description="Basic and acidic residues" evidence="10">
    <location>
        <begin position="120"/>
        <end position="129"/>
    </location>
</feature>
<evidence type="ECO:0000256" key="10">
    <source>
        <dbReference type="SAM" id="MobiDB-lite"/>
    </source>
</evidence>
<dbReference type="RefSeq" id="WP_260977884.1">
    <property type="nucleotide sequence ID" value="NZ_JAOANI010000031.1"/>
</dbReference>
<dbReference type="Proteomes" id="UP001147830">
    <property type="component" value="Unassembled WGS sequence"/>
</dbReference>
<evidence type="ECO:0000256" key="5">
    <source>
        <dbReference type="ARBA" id="ARBA00022989"/>
    </source>
</evidence>
<comment type="subunit">
    <text evidence="8">Interacts with FtsZ via their C-terminal domains.</text>
</comment>
<dbReference type="InterPro" id="IPR036765">
    <property type="entry name" value="ZipA_FtsZ-bd_C_sf"/>
</dbReference>
<evidence type="ECO:0000256" key="6">
    <source>
        <dbReference type="ARBA" id="ARBA00023136"/>
    </source>
</evidence>
<evidence type="ECO:0000256" key="8">
    <source>
        <dbReference type="HAMAP-Rule" id="MF_00509"/>
    </source>
</evidence>
<dbReference type="GO" id="GO:0000917">
    <property type="term" value="P:division septum assembly"/>
    <property type="evidence" value="ECO:0007669"/>
    <property type="project" value="TreeGrafter"/>
</dbReference>
<feature type="compositionally biased region" description="Basic and acidic residues" evidence="10">
    <location>
        <begin position="212"/>
        <end position="226"/>
    </location>
</feature>
<evidence type="ECO:0000259" key="11">
    <source>
        <dbReference type="SMART" id="SM00771"/>
    </source>
</evidence>
<keyword evidence="2 8" id="KW-0997">Cell inner membrane</keyword>
<reference evidence="12" key="1">
    <citation type="journal article" date="2022" name="Front. Microbiol.">
        <title>Genome-based taxonomic rearrangement of Oceanobacter-related bacteria including the description of Thalassolituus hydrocarbonoclasticus sp. nov. and Thalassolituus pacificus sp. nov. and emended description of the genus Thalassolituus.</title>
        <authorList>
            <person name="Dong C."/>
            <person name="Wei L."/>
            <person name="Wang J."/>
            <person name="Lai Q."/>
            <person name="Huang Z."/>
            <person name="Shao Z."/>
        </authorList>
    </citation>
    <scope>NUCLEOTIDE SEQUENCE</scope>
    <source>
        <strain evidence="12">59MF3M-4</strain>
    </source>
</reference>
<dbReference type="InterPro" id="IPR011919">
    <property type="entry name" value="Cell_div_ZipA"/>
</dbReference>
<comment type="function">
    <text evidence="8 9">Essential cell division protein that stabilizes the FtsZ protofilaments by cross-linking them and that serves as a cytoplasmic membrane anchor for the Z ring. Also required for the recruitment to the septal ring of downstream cell division proteins.</text>
</comment>
<dbReference type="InterPro" id="IPR007449">
    <property type="entry name" value="ZipA_FtsZ-bd_C"/>
</dbReference>
<comment type="subcellular location">
    <subcellularLocation>
        <location evidence="8">Cell inner membrane</location>
        <topology evidence="8">Single-pass type I membrane protein</topology>
    </subcellularLocation>
    <text evidence="8">Localizes to the Z ring in an FtsZ-dependent manner.</text>
</comment>
<keyword evidence="5 8" id="KW-1133">Transmembrane helix</keyword>
<evidence type="ECO:0000256" key="2">
    <source>
        <dbReference type="ARBA" id="ARBA00022519"/>
    </source>
</evidence>
<feature type="transmembrane region" description="Helical" evidence="8">
    <location>
        <begin position="6"/>
        <end position="25"/>
    </location>
</feature>
<comment type="caution">
    <text evidence="12">The sequence shown here is derived from an EMBL/GenBank/DDBJ whole genome shotgun (WGS) entry which is preliminary data.</text>
</comment>
<dbReference type="GO" id="GO:0005886">
    <property type="term" value="C:plasma membrane"/>
    <property type="evidence" value="ECO:0007669"/>
    <property type="project" value="UniProtKB-SubCell"/>
</dbReference>
<evidence type="ECO:0000313" key="12">
    <source>
        <dbReference type="EMBL" id="MCT7361052.1"/>
    </source>
</evidence>
<feature type="region of interest" description="Disordered" evidence="10">
    <location>
        <begin position="292"/>
        <end position="336"/>
    </location>
</feature>
<dbReference type="GO" id="GO:0043093">
    <property type="term" value="P:FtsZ-dependent cytokinesis"/>
    <property type="evidence" value="ECO:0007669"/>
    <property type="project" value="UniProtKB-UniRule"/>
</dbReference>
<reference evidence="12" key="2">
    <citation type="submission" date="2022-08" db="EMBL/GenBank/DDBJ databases">
        <authorList>
            <person name="Dong C."/>
        </authorList>
    </citation>
    <scope>NUCLEOTIDE SEQUENCE</scope>
    <source>
        <strain evidence="12">59MF3M-4</strain>
    </source>
</reference>
<keyword evidence="6 8" id="KW-0472">Membrane</keyword>
<dbReference type="EMBL" id="JAOANI010000031">
    <property type="protein sequence ID" value="MCT7361052.1"/>
    <property type="molecule type" value="Genomic_DNA"/>
</dbReference>
<feature type="compositionally biased region" description="Basic and acidic residues" evidence="10">
    <location>
        <begin position="71"/>
        <end position="94"/>
    </location>
</feature>
<evidence type="ECO:0000256" key="7">
    <source>
        <dbReference type="ARBA" id="ARBA00023306"/>
    </source>
</evidence>